<dbReference type="Proteomes" id="UP000149128">
    <property type="component" value="Segment"/>
</dbReference>
<dbReference type="GeneID" id="12977948"/>
<gene>
    <name evidence="1" type="primary">79R</name>
</gene>
<dbReference type="EMBL" id="JQ724856">
    <property type="protein sequence ID" value="AFJ52363.1"/>
    <property type="molecule type" value="Genomic_DNA"/>
</dbReference>
<evidence type="ECO:0000313" key="6">
    <source>
        <dbReference type="Proteomes" id="UP000149504"/>
    </source>
</evidence>
<evidence type="ECO:0000313" key="4">
    <source>
        <dbReference type="Proteomes" id="UP000118593"/>
    </source>
</evidence>
<dbReference type="EMBL" id="KT989884">
    <property type="protein sequence ID" value="AMZ04909.1"/>
    <property type="molecule type" value="Genomic_DNA"/>
</dbReference>
<accession>I2BFR0</accession>
<evidence type="ECO:0000313" key="5">
    <source>
        <dbReference type="Proteomes" id="UP000149128"/>
    </source>
</evidence>
<reference evidence="2" key="3">
    <citation type="journal article" date="2016" name="Infect. Genet. Evol.">
        <title>Whole genome sequencing and phylogenetic characterization of brown bullhead (Ameiurus nebulosus) origin ranavirus strains from independent disease outbreaks.</title>
        <authorList>
            <person name="Feher E."/>
            <person name="Doszpoly A."/>
            <person name="Horvath B."/>
            <person name="Marton S."/>
            <person name="Forro B."/>
            <person name="Farkas S.L."/>
            <person name="Banyai K."/>
            <person name="Juhasz T."/>
        </authorList>
    </citation>
    <scope>NUCLEOTIDE SEQUENCE</scope>
    <source>
        <strain evidence="2">13051/2012</strain>
        <strain evidence="3">14612/2012</strain>
    </source>
</reference>
<sequence length="86" mass="10750">MYSFRRCILSEDVFFQKMYSFRRCILSEDVFFQKMYSFRRCILSEDVFFQKMYSFRGIFSSLKTLQWFSKSLKGDWKLYITYLWSL</sequence>
<evidence type="ECO:0000313" key="1">
    <source>
        <dbReference type="EMBL" id="AFJ52363.1"/>
    </source>
</evidence>
<reference evidence="5 6" key="2">
    <citation type="submission" date="2015-11" db="EMBL/GenBank/DDBJ databases">
        <authorList>
            <person name="Horvath B."/>
        </authorList>
    </citation>
    <scope>NUCLEOTIDE SEQUENCE [LARGE SCALE GENOMIC DNA]</scope>
</reference>
<reference evidence="1 4" key="1">
    <citation type="journal article" date="2012" name="J. Virol.">
        <title>Complete genome sequence of European sheatfish virus.</title>
        <authorList>
            <person name="Lopez-Bueno A."/>
            <person name="Mavian C."/>
            <person name="Alcami A."/>
            <person name="Alejo A."/>
        </authorList>
    </citation>
    <scope>NUCLEOTIDE SEQUENCE [LARGE SCALE GENOMIC DNA]</scope>
    <source>
        <strain evidence="1">Valdeolmos</strain>
    </source>
</reference>
<dbReference type="Proteomes" id="UP000118593">
    <property type="component" value="Segment"/>
</dbReference>
<dbReference type="RefSeq" id="YP_006347671.1">
    <property type="nucleotide sequence ID" value="NC_017940.1"/>
</dbReference>
<dbReference type="OrthoDB" id="38273at10239"/>
<evidence type="ECO:0000313" key="2">
    <source>
        <dbReference type="EMBL" id="AMZ04909.1"/>
    </source>
</evidence>
<organism evidence="1 4">
    <name type="scientific">European catfish virus</name>
    <dbReference type="NCBI Taxonomy" id="84739"/>
    <lineage>
        <taxon>Viruses</taxon>
        <taxon>Varidnaviria</taxon>
        <taxon>Bamfordvirae</taxon>
        <taxon>Nucleocytoviricota</taxon>
        <taxon>Megaviricetes</taxon>
        <taxon>Pimascovirales</taxon>
        <taxon>Pimascovirales incertae sedis</taxon>
        <taxon>Iridoviridae</taxon>
        <taxon>Alphairidovirinae</taxon>
        <taxon>Ranavirus</taxon>
        <taxon>Ranavirus perca1</taxon>
        <taxon>Epizootic haematopoietic necrosis virus</taxon>
    </lineage>
</organism>
<dbReference type="EMBL" id="KT989885">
    <property type="protein sequence ID" value="AMZ05045.1"/>
    <property type="molecule type" value="Genomic_DNA"/>
</dbReference>
<protein>
    <submittedName>
        <fullName evidence="1">Uncharacterized protein</fullName>
    </submittedName>
</protein>
<dbReference type="Proteomes" id="UP000149504">
    <property type="component" value="Segment"/>
</dbReference>
<dbReference type="KEGG" id="vg:12977948"/>
<name>I2BFR0_9VIRU</name>
<proteinExistence type="predicted"/>
<evidence type="ECO:0000313" key="3">
    <source>
        <dbReference type="EMBL" id="AMZ05045.1"/>
    </source>
</evidence>